<evidence type="ECO:0000259" key="1">
    <source>
        <dbReference type="Pfam" id="PF13460"/>
    </source>
</evidence>
<evidence type="ECO:0000313" key="3">
    <source>
        <dbReference type="Proteomes" id="UP001501578"/>
    </source>
</evidence>
<dbReference type="PANTHER" id="PTHR43162">
    <property type="match status" value="1"/>
</dbReference>
<dbReference type="InterPro" id="IPR016040">
    <property type="entry name" value="NAD(P)-bd_dom"/>
</dbReference>
<gene>
    <name evidence="2" type="ORF">GCM10009560_15130</name>
</gene>
<dbReference type="RefSeq" id="WP_343948991.1">
    <property type="nucleotide sequence ID" value="NZ_BAAAHQ010000006.1"/>
</dbReference>
<dbReference type="SUPFAM" id="SSF51735">
    <property type="entry name" value="NAD(P)-binding Rossmann-fold domains"/>
    <property type="match status" value="1"/>
</dbReference>
<dbReference type="Pfam" id="PF13460">
    <property type="entry name" value="NAD_binding_10"/>
    <property type="match status" value="1"/>
</dbReference>
<organism evidence="2 3">
    <name type="scientific">Nonomuraea longicatena</name>
    <dbReference type="NCBI Taxonomy" id="83682"/>
    <lineage>
        <taxon>Bacteria</taxon>
        <taxon>Bacillati</taxon>
        <taxon>Actinomycetota</taxon>
        <taxon>Actinomycetes</taxon>
        <taxon>Streptosporangiales</taxon>
        <taxon>Streptosporangiaceae</taxon>
        <taxon>Nonomuraea</taxon>
    </lineage>
</organism>
<dbReference type="EMBL" id="BAAAHQ010000006">
    <property type="protein sequence ID" value="GAA0918313.1"/>
    <property type="molecule type" value="Genomic_DNA"/>
</dbReference>
<dbReference type="InterPro" id="IPR036291">
    <property type="entry name" value="NAD(P)-bd_dom_sf"/>
</dbReference>
<reference evidence="2 3" key="1">
    <citation type="journal article" date="2019" name="Int. J. Syst. Evol. Microbiol.">
        <title>The Global Catalogue of Microorganisms (GCM) 10K type strain sequencing project: providing services to taxonomists for standard genome sequencing and annotation.</title>
        <authorList>
            <consortium name="The Broad Institute Genomics Platform"/>
            <consortium name="The Broad Institute Genome Sequencing Center for Infectious Disease"/>
            <person name="Wu L."/>
            <person name="Ma J."/>
        </authorList>
    </citation>
    <scope>NUCLEOTIDE SEQUENCE [LARGE SCALE GENOMIC DNA]</scope>
    <source>
        <strain evidence="2 3">JCM 11136</strain>
    </source>
</reference>
<dbReference type="InterPro" id="IPR051604">
    <property type="entry name" value="Ergot_Alk_Oxidoreductase"/>
</dbReference>
<sequence length="275" mass="29300">MTVLVTGSRGSVARRLIPLLRERGLDVRPASSRPGEGAEGAVVCDLTDPATFPAALEGVRSVFLYAEPSQAAAFAGQAEAAGVEHIVLLSSASALEPDTDASPIARLHRDAERALEESGVRATHLRPGAFAGNALAWAQAIKAGEPIGLPYPGAHTDPLHEADLARAALAVLTDPALGGRPYTITGPRSITFTEQIETLSQVVGRPIEVRKLSEEEWSAEMAPFIPEEYQRPLLGWWREHDGVPVETTGAVRELTGRPALTFAEWAHEHAADFTG</sequence>
<protein>
    <submittedName>
        <fullName evidence="2">NAD(P)H-binding protein</fullName>
    </submittedName>
</protein>
<comment type="caution">
    <text evidence="2">The sequence shown here is derived from an EMBL/GenBank/DDBJ whole genome shotgun (WGS) entry which is preliminary data.</text>
</comment>
<keyword evidence="3" id="KW-1185">Reference proteome</keyword>
<name>A0ABN1NWK1_9ACTN</name>
<evidence type="ECO:0000313" key="2">
    <source>
        <dbReference type="EMBL" id="GAA0918313.1"/>
    </source>
</evidence>
<dbReference type="Gene3D" id="3.40.50.720">
    <property type="entry name" value="NAD(P)-binding Rossmann-like Domain"/>
    <property type="match status" value="1"/>
</dbReference>
<proteinExistence type="predicted"/>
<accession>A0ABN1NWK1</accession>
<feature type="domain" description="NAD(P)-binding" evidence="1">
    <location>
        <begin position="7"/>
        <end position="175"/>
    </location>
</feature>
<dbReference type="Proteomes" id="UP001501578">
    <property type="component" value="Unassembled WGS sequence"/>
</dbReference>
<dbReference type="PANTHER" id="PTHR43162:SF1">
    <property type="entry name" value="PRESTALK A DIFFERENTIATION PROTEIN A"/>
    <property type="match status" value="1"/>
</dbReference>